<keyword evidence="6" id="KW-1185">Reference proteome</keyword>
<keyword evidence="3" id="KW-0808">Transferase</keyword>
<feature type="domain" description="Galactosyltransferase C-terminal" evidence="4">
    <location>
        <begin position="396"/>
        <end position="448"/>
    </location>
</feature>
<sequence length="519" mass="57637">MTFPKFSEEAYLEANPDVAEGIVAGRHRNAYDHYLNHGVDENRTPKLSREPMTLVGSVEHFAVSESGYFTIFGWLGDEGVAPPQWRLVGAEFDVEITPDAIFRHARKDVESGYRDGAYDYGFIIFGRTPSKNLLKQPVMLQARSRAAQFKGTATPDAWSDRRVLDTLLIRLKNAQSHRGLEAGVHQFLAGSAGETMTSLFTAHAQANSQSPHVETFRPRPVSRSFLTVLFGSVEPMLLQPLLFNRAGVDFGEWIYVCNSPEDGNSALRIGRTISELYDVMITVVVMADNVGFGAANNVGVSLARGNSIYIVNPDIYPMKSQIAPLRRALDRDGLGDVLWGGLLFYDEQNLMHSGMFIEQDVFIRGRGLGSIGDAQPVSVKLARVEHFDKGVPFVAGQWKRPLIVPAISGAVMAFDRRMFDRIGGFSTRYIYGHYEDADLSLRWAQENGPVAVDPDLRLVHLEGQGSKAKGEQYRGAQLANRHLFSARYADLFQSHPELMTGAREFPEHEPETPAQSTEA</sequence>
<evidence type="ECO:0000259" key="4">
    <source>
        <dbReference type="Pfam" id="PF02709"/>
    </source>
</evidence>
<evidence type="ECO:0000256" key="2">
    <source>
        <dbReference type="ARBA" id="ARBA00022676"/>
    </source>
</evidence>
<evidence type="ECO:0000256" key="1">
    <source>
        <dbReference type="ARBA" id="ARBA00006739"/>
    </source>
</evidence>
<accession>A0ABS9Z961</accession>
<dbReference type="InterPro" id="IPR029044">
    <property type="entry name" value="Nucleotide-diphossugar_trans"/>
</dbReference>
<dbReference type="PANTHER" id="PTHR43179">
    <property type="entry name" value="RHAMNOSYLTRANSFERASE WBBL"/>
    <property type="match status" value="1"/>
</dbReference>
<comment type="caution">
    <text evidence="5">The sequence shown here is derived from an EMBL/GenBank/DDBJ whole genome shotgun (WGS) entry which is preliminary data.</text>
</comment>
<evidence type="ECO:0000313" key="6">
    <source>
        <dbReference type="Proteomes" id="UP001139104"/>
    </source>
</evidence>
<name>A0ABS9Z961_9HYPH</name>
<organism evidence="5 6">
    <name type="scientific">Candidatus Rhodoblastus alkanivorans</name>
    <dbReference type="NCBI Taxonomy" id="2954117"/>
    <lineage>
        <taxon>Bacteria</taxon>
        <taxon>Pseudomonadati</taxon>
        <taxon>Pseudomonadota</taxon>
        <taxon>Alphaproteobacteria</taxon>
        <taxon>Hyphomicrobiales</taxon>
        <taxon>Rhodoblastaceae</taxon>
        <taxon>Rhodoblastus</taxon>
    </lineage>
</organism>
<dbReference type="SUPFAM" id="SSF53448">
    <property type="entry name" value="Nucleotide-diphospho-sugar transferases"/>
    <property type="match status" value="1"/>
</dbReference>
<dbReference type="Gene3D" id="3.90.550.10">
    <property type="entry name" value="Spore Coat Polysaccharide Biosynthesis Protein SpsA, Chain A"/>
    <property type="match status" value="1"/>
</dbReference>
<keyword evidence="2" id="KW-0328">Glycosyltransferase</keyword>
<comment type="similarity">
    <text evidence="1">Belongs to the glycosyltransferase 2 family.</text>
</comment>
<reference evidence="5" key="1">
    <citation type="journal article" date="2022" name="ISME J.">
        <title>Identification of active gaseous-alkane degraders at natural gas seeps.</title>
        <authorList>
            <person name="Farhan Ul Haque M."/>
            <person name="Hernandez M."/>
            <person name="Crombie A.T."/>
            <person name="Murrell J.C."/>
        </authorList>
    </citation>
    <scope>NUCLEOTIDE SEQUENCE</scope>
    <source>
        <strain evidence="5">PC2</strain>
    </source>
</reference>
<dbReference type="InterPro" id="IPR027791">
    <property type="entry name" value="Galactosyl_T_C"/>
</dbReference>
<gene>
    <name evidence="5" type="ORF">K2U94_15700</name>
</gene>
<dbReference type="EMBL" id="JAIVFP010000001">
    <property type="protein sequence ID" value="MCI4684188.1"/>
    <property type="molecule type" value="Genomic_DNA"/>
</dbReference>
<protein>
    <submittedName>
        <fullName evidence="5">Glycosyltransferase</fullName>
    </submittedName>
</protein>
<dbReference type="Pfam" id="PF02709">
    <property type="entry name" value="Glyco_transf_7C"/>
    <property type="match status" value="1"/>
</dbReference>
<evidence type="ECO:0000256" key="3">
    <source>
        <dbReference type="ARBA" id="ARBA00022679"/>
    </source>
</evidence>
<dbReference type="PANTHER" id="PTHR43179:SF12">
    <property type="entry name" value="GALACTOFURANOSYLTRANSFERASE GLFT2"/>
    <property type="match status" value="1"/>
</dbReference>
<proteinExistence type="inferred from homology"/>
<evidence type="ECO:0000313" key="5">
    <source>
        <dbReference type="EMBL" id="MCI4684188.1"/>
    </source>
</evidence>
<dbReference type="Proteomes" id="UP001139104">
    <property type="component" value="Unassembled WGS sequence"/>
</dbReference>